<keyword evidence="4" id="KW-0539">Nucleus</keyword>
<evidence type="ECO:0000313" key="7">
    <source>
        <dbReference type="Proteomes" id="UP001149165"/>
    </source>
</evidence>
<reference evidence="6" key="2">
    <citation type="journal article" date="2023" name="IMA Fungus">
        <title>Comparative genomic study of the Penicillium genus elucidates a diverse pangenome and 15 lateral gene transfer events.</title>
        <authorList>
            <person name="Petersen C."/>
            <person name="Sorensen T."/>
            <person name="Nielsen M.R."/>
            <person name="Sondergaard T.E."/>
            <person name="Sorensen J.L."/>
            <person name="Fitzpatrick D.A."/>
            <person name="Frisvad J.C."/>
            <person name="Nielsen K.L."/>
        </authorList>
    </citation>
    <scope>NUCLEOTIDE SEQUENCE</scope>
    <source>
        <strain evidence="6">IBT 30069</strain>
    </source>
</reference>
<comment type="caution">
    <text evidence="6">The sequence shown here is derived from an EMBL/GenBank/DDBJ whole genome shotgun (WGS) entry which is preliminary data.</text>
</comment>
<evidence type="ECO:0000256" key="3">
    <source>
        <dbReference type="ARBA" id="ARBA00023163"/>
    </source>
</evidence>
<dbReference type="SMART" id="SM00906">
    <property type="entry name" value="Fungal_trans"/>
    <property type="match status" value="1"/>
</dbReference>
<dbReference type="Pfam" id="PF04082">
    <property type="entry name" value="Fungal_trans"/>
    <property type="match status" value="1"/>
</dbReference>
<dbReference type="GO" id="GO:0006351">
    <property type="term" value="P:DNA-templated transcription"/>
    <property type="evidence" value="ECO:0007669"/>
    <property type="project" value="InterPro"/>
</dbReference>
<dbReference type="CDD" id="cd12148">
    <property type="entry name" value="fungal_TF_MHR"/>
    <property type="match status" value="1"/>
</dbReference>
<evidence type="ECO:0000259" key="5">
    <source>
        <dbReference type="SMART" id="SM00906"/>
    </source>
</evidence>
<dbReference type="InterPro" id="IPR050613">
    <property type="entry name" value="Sec_Metabolite_Reg"/>
</dbReference>
<dbReference type="PANTHER" id="PTHR31001:SF87">
    <property type="entry name" value="COL-21"/>
    <property type="match status" value="1"/>
</dbReference>
<evidence type="ECO:0000256" key="1">
    <source>
        <dbReference type="ARBA" id="ARBA00004123"/>
    </source>
</evidence>
<keyword evidence="3" id="KW-0804">Transcription</keyword>
<dbReference type="OrthoDB" id="5344325at2759"/>
<dbReference type="GO" id="GO:0005634">
    <property type="term" value="C:nucleus"/>
    <property type="evidence" value="ECO:0007669"/>
    <property type="project" value="UniProtKB-SubCell"/>
</dbReference>
<dbReference type="AlphaFoldDB" id="A0A9W9FVW7"/>
<evidence type="ECO:0000256" key="2">
    <source>
        <dbReference type="ARBA" id="ARBA00023015"/>
    </source>
</evidence>
<evidence type="ECO:0000256" key="4">
    <source>
        <dbReference type="ARBA" id="ARBA00023242"/>
    </source>
</evidence>
<keyword evidence="2" id="KW-0805">Transcription regulation</keyword>
<sequence length="550" mass="62888">MLLYSPDHSPSQRRRIWPERQVADFLVSMFLTEMNRVQEVIHAPSFQAQYTSWWMIQESNEFAGENNMSDEDLNFGLLVIRICLIGVQSLPHSRYPTTAIIKTHPNQLEQWLYAIADEIDKSLQSKKPSLVTVQHRYCHVLYLKNSARIRESWSVLSATVKDAHEIGLHLKDPGVPVSDLEMEIRRRTFWTLYVWDRFMSTFFGHWPLIPEGYFDVDLPHDTLEVITITPYVHTPFTDRIFHMKLARFMTAFMSPPSWQHDRVDSIVIADFTQRFQQVIIDQLPPVFWIENPDTRWDVADTALPAKREMLRLFIWATKASLYKAFADPCNSLQQEKSPVLKNGSDLIALHHRRTLMSTTCKVISCITNLYTLLGDQEGGAGEKLFLLPTSLVEALSNLGICLLSIQSDKGALAINDLQLRIEPDLQSNYLSFFEGFSVLNRHSSHHAIAKKGVKILETLHNTLRTTYDSAHLLDTHGGQQMTAGSLASSQGHGAERFQLENNLISHYSCGGKKPQQAPLYPLPEWLPSFLASPGRSWLFHDEAAFRDLMA</sequence>
<name>A0A9W9FVW7_9EURO</name>
<dbReference type="GO" id="GO:0003677">
    <property type="term" value="F:DNA binding"/>
    <property type="evidence" value="ECO:0007669"/>
    <property type="project" value="InterPro"/>
</dbReference>
<comment type="subcellular location">
    <subcellularLocation>
        <location evidence="1">Nucleus</location>
    </subcellularLocation>
</comment>
<proteinExistence type="predicted"/>
<protein>
    <recommendedName>
        <fullName evidence="5">Xylanolytic transcriptional activator regulatory domain-containing protein</fullName>
    </recommendedName>
</protein>
<accession>A0A9W9FVW7</accession>
<feature type="domain" description="Xylanolytic transcriptional activator regulatory" evidence="5">
    <location>
        <begin position="152"/>
        <end position="225"/>
    </location>
</feature>
<organism evidence="6 7">
    <name type="scientific">Penicillium angulare</name>
    <dbReference type="NCBI Taxonomy" id="116970"/>
    <lineage>
        <taxon>Eukaryota</taxon>
        <taxon>Fungi</taxon>
        <taxon>Dikarya</taxon>
        <taxon>Ascomycota</taxon>
        <taxon>Pezizomycotina</taxon>
        <taxon>Eurotiomycetes</taxon>
        <taxon>Eurotiomycetidae</taxon>
        <taxon>Eurotiales</taxon>
        <taxon>Aspergillaceae</taxon>
        <taxon>Penicillium</taxon>
    </lineage>
</organism>
<dbReference type="Proteomes" id="UP001149165">
    <property type="component" value="Unassembled WGS sequence"/>
</dbReference>
<gene>
    <name evidence="6" type="ORF">N7456_004034</name>
</gene>
<dbReference type="GO" id="GO:0008270">
    <property type="term" value="F:zinc ion binding"/>
    <property type="evidence" value="ECO:0007669"/>
    <property type="project" value="InterPro"/>
</dbReference>
<dbReference type="PANTHER" id="PTHR31001">
    <property type="entry name" value="UNCHARACTERIZED TRANSCRIPTIONAL REGULATORY PROTEIN"/>
    <property type="match status" value="1"/>
</dbReference>
<reference evidence="6" key="1">
    <citation type="submission" date="2022-11" db="EMBL/GenBank/DDBJ databases">
        <authorList>
            <person name="Petersen C."/>
        </authorList>
    </citation>
    <scope>NUCLEOTIDE SEQUENCE</scope>
    <source>
        <strain evidence="6">IBT 30069</strain>
    </source>
</reference>
<dbReference type="EMBL" id="JAPQKH010000003">
    <property type="protein sequence ID" value="KAJ5107359.1"/>
    <property type="molecule type" value="Genomic_DNA"/>
</dbReference>
<dbReference type="InterPro" id="IPR007219">
    <property type="entry name" value="XnlR_reg_dom"/>
</dbReference>
<evidence type="ECO:0000313" key="6">
    <source>
        <dbReference type="EMBL" id="KAJ5107359.1"/>
    </source>
</evidence>
<keyword evidence="7" id="KW-1185">Reference proteome</keyword>